<name>V9VB65_9PSED</name>
<gene>
    <name evidence="1" type="ORF">X970_17255</name>
</gene>
<organism evidence="1 2">
    <name type="scientific">Pseudomonas monteilii SB3101</name>
    <dbReference type="NCBI Taxonomy" id="1435058"/>
    <lineage>
        <taxon>Bacteria</taxon>
        <taxon>Pseudomonadati</taxon>
        <taxon>Pseudomonadota</taxon>
        <taxon>Gammaproteobacteria</taxon>
        <taxon>Pseudomonadales</taxon>
        <taxon>Pseudomonadaceae</taxon>
        <taxon>Pseudomonas</taxon>
    </lineage>
</organism>
<dbReference type="Proteomes" id="UP000018660">
    <property type="component" value="Chromosome"/>
</dbReference>
<accession>V9VB65</accession>
<protein>
    <submittedName>
        <fullName evidence="1">Uncharacterized protein</fullName>
    </submittedName>
</protein>
<dbReference type="KEGG" id="pmot:X970_17255"/>
<dbReference type="EMBL" id="CP006979">
    <property type="protein sequence ID" value="AHC91150.1"/>
    <property type="molecule type" value="Genomic_DNA"/>
</dbReference>
<reference evidence="1 2" key="1">
    <citation type="submission" date="2013-12" db="EMBL/GenBank/DDBJ databases">
        <title>Complete Genomes of Pseudomonas monteilii SB3078 and SB3101, two Benzene, Toluene and Ethylbenzene Degrading Bacteria used for Bioaugmentation.</title>
        <authorList>
            <person name="Dueholm M.S."/>
            <person name="Albertsen M."/>
            <person name="D'Imperio S."/>
            <person name="Tale V.P."/>
            <person name="Lewis D."/>
            <person name="Nilsen P.H."/>
            <person name="Nielsen J.L."/>
        </authorList>
    </citation>
    <scope>NUCLEOTIDE SEQUENCE [LARGE SCALE GENOMIC DNA]</scope>
    <source>
        <strain evidence="1 2">SB3101</strain>
    </source>
</reference>
<evidence type="ECO:0000313" key="2">
    <source>
        <dbReference type="Proteomes" id="UP000018660"/>
    </source>
</evidence>
<proteinExistence type="predicted"/>
<dbReference type="AlphaFoldDB" id="V9VB65"/>
<dbReference type="HOGENOM" id="CLU_2094758_0_0_6"/>
<sequence>MFAGSEGFSVIVEKGQRAGLTRAFRFSAVSLAAWASAIRIRLFSCSRSIRSVLRLTSMLLVAVSCSSWSMTFWKDLRILLELGHAGLSSGGKAERRTMRVRLVGLVGWGAMSLQPL</sequence>
<evidence type="ECO:0000313" key="1">
    <source>
        <dbReference type="EMBL" id="AHC91150.1"/>
    </source>
</evidence>